<evidence type="ECO:0000313" key="3">
    <source>
        <dbReference type="EMBL" id="MBM6577066.1"/>
    </source>
</evidence>
<gene>
    <name evidence="3" type="ORF">ILT43_11855</name>
</gene>
<evidence type="ECO:0000256" key="1">
    <source>
        <dbReference type="SAM" id="SignalP"/>
    </source>
</evidence>
<dbReference type="InterPro" id="IPR013424">
    <property type="entry name" value="Ice-binding_C"/>
</dbReference>
<keyword evidence="1" id="KW-0732">Signal</keyword>
<evidence type="ECO:0000313" key="4">
    <source>
        <dbReference type="Proteomes" id="UP000763641"/>
    </source>
</evidence>
<dbReference type="Proteomes" id="UP000763641">
    <property type="component" value="Unassembled WGS sequence"/>
</dbReference>
<sequence length="195" mass="19920">MRITSHAILLAAATSILALASSASATPVITSIGADLAASPYTFTYQGSSFTFGYNGQLFSGPVTISTANGGEVNTIFGQPTTNFADGRGGPVTFGPTQNYGAFADQTVIRFSNGGNFIGLRAVTGAGTFYGFAYSTDNILNSIGFENVADTAITATTAAGAVPEPASWALMIAGFGLVGGAMRRRAAVRTTVRYA</sequence>
<feature type="chain" id="PRO_5047407538" evidence="1">
    <location>
        <begin position="26"/>
        <end position="195"/>
    </location>
</feature>
<organism evidence="3 4">
    <name type="scientific">Sphingomonas longa</name>
    <dbReference type="NCBI Taxonomy" id="2778730"/>
    <lineage>
        <taxon>Bacteria</taxon>
        <taxon>Pseudomonadati</taxon>
        <taxon>Pseudomonadota</taxon>
        <taxon>Alphaproteobacteria</taxon>
        <taxon>Sphingomonadales</taxon>
        <taxon>Sphingomonadaceae</taxon>
        <taxon>Sphingomonas</taxon>
    </lineage>
</organism>
<dbReference type="EMBL" id="JAFEMC010000003">
    <property type="protein sequence ID" value="MBM6577066.1"/>
    <property type="molecule type" value="Genomic_DNA"/>
</dbReference>
<reference evidence="3 4" key="1">
    <citation type="submission" date="2020-12" db="EMBL/GenBank/DDBJ databases">
        <title>Sphingomonas sp.</title>
        <authorList>
            <person name="Kim M.K."/>
        </authorList>
    </citation>
    <scope>NUCLEOTIDE SEQUENCE [LARGE SCALE GENOMIC DNA]</scope>
    <source>
        <strain evidence="3 4">BT552</strain>
    </source>
</reference>
<accession>A0ABS2DAF6</accession>
<dbReference type="Pfam" id="PF07589">
    <property type="entry name" value="PEP-CTERM"/>
    <property type="match status" value="1"/>
</dbReference>
<dbReference type="NCBIfam" id="NF035944">
    <property type="entry name" value="PEPxxWA-CTERM"/>
    <property type="match status" value="1"/>
</dbReference>
<proteinExistence type="predicted"/>
<feature type="signal peptide" evidence="1">
    <location>
        <begin position="1"/>
        <end position="25"/>
    </location>
</feature>
<name>A0ABS2DAF6_9SPHN</name>
<evidence type="ECO:0000259" key="2">
    <source>
        <dbReference type="Pfam" id="PF07589"/>
    </source>
</evidence>
<comment type="caution">
    <text evidence="3">The sequence shown here is derived from an EMBL/GenBank/DDBJ whole genome shotgun (WGS) entry which is preliminary data.</text>
</comment>
<protein>
    <submittedName>
        <fullName evidence="3">PEP-CTERM sorting domain-containing protein</fullName>
    </submittedName>
</protein>
<dbReference type="NCBIfam" id="TIGR02595">
    <property type="entry name" value="PEP_CTERM"/>
    <property type="match status" value="1"/>
</dbReference>
<keyword evidence="4" id="KW-1185">Reference proteome</keyword>
<feature type="domain" description="Ice-binding protein C-terminal" evidence="2">
    <location>
        <begin position="161"/>
        <end position="185"/>
    </location>
</feature>